<keyword evidence="2" id="KW-1185">Reference proteome</keyword>
<proteinExistence type="predicted"/>
<dbReference type="AlphaFoldDB" id="Q6AD42"/>
<dbReference type="Proteomes" id="UP000001306">
    <property type="component" value="Chromosome"/>
</dbReference>
<reference evidence="1" key="1">
    <citation type="submission" date="2002-12" db="EMBL/GenBank/DDBJ databases">
        <authorList>
            <person name="Vitorello C.B.M."/>
            <person name="Camargo L.E.A."/>
            <person name="Sluys M.A.V."/>
            <person name="Kitajima J.P."/>
            <person name="Truffi D."/>
            <person name="Amaral A.M."/>
            <person name="Harakava R."/>
            <person name="Franco J.C."/>
            <person name="Wood D."/>
            <person name="Oliveira M.C."/>
            <person name="Miyaki C."/>
            <person name="Takita M.A."/>
            <person name="Silva A.C.R."/>
            <person name="Furlan L.R."/>
            <person name="Carraro D.M."/>
            <person name="Camarotte G."/>
            <person name="Almeida N.F."/>
            <person name="Carrer H."/>
            <person name="Coutinho L.L."/>
            <person name="El-Dorry H.A."/>
            <person name="Ferro M.I.T."/>
            <person name="Gagliardi P.R."/>
            <person name="Giglioti E."/>
            <person name="Goldman M.H.S."/>
            <person name="Goldman G.H."/>
            <person name="Kimura E.T."/>
            <person name="Ferro E.S."/>
            <person name="Kuramae E.E."/>
            <person name="Lemos E.G.M."/>
            <person name="Lemos M.V.F."/>
            <person name="Mauro S.M.Z."/>
            <person name="Machado M.A."/>
            <person name="Marino C.L."/>
            <person name="Menck C.F."/>
            <person name="Nunes L.R."/>
            <person name="Oliveira R.C."/>
            <person name="Pereira G.G."/>
            <person name="Siqueira W."/>
            <person name="Souza A.A."/>
            <person name="Tsai S.M."/>
            <person name="Zanca A.S."/>
            <person name="Simpson A.J.G."/>
            <person name="Brumbley S.M."/>
            <person name="Setubal J.C."/>
        </authorList>
    </citation>
    <scope>NUCLEOTIDE SEQUENCE</scope>
    <source>
        <strain evidence="1">CTCB07</strain>
    </source>
</reference>
<sequence length="107" mass="11518">MTLAGIDVTVPVDAVDGITVVGAAGTVSLGLPFAERAEDAVAALGLGGCQYLSAEEFDKYSPSQLDLLTLTKAERSPDSRRCRSIPLHSPVWARQHQWHLSLQWTSL</sequence>
<reference evidence="1" key="2">
    <citation type="journal article" date="2004" name="Mol. Plant Microbe Interact.">
        <title>The genome sequence of the Gram-positive sugarcane pathogen Leifsonia xyli subsp. xyli.</title>
        <authorList>
            <person name="Monteiro-Vitorello C.B."/>
            <person name="Camargo L.E.A."/>
            <person name="Van Sluys M.A."/>
            <person name="Kitajima J.P."/>
            <person name="Truffi D."/>
            <person name="do Amaral A.M."/>
            <person name="Harakava R."/>
            <person name="de Oliveira J.C.F."/>
            <person name="Wood D."/>
            <person name="de Oliveira M.C."/>
            <person name="Miyaki C.Y."/>
            <person name="Takita M.A."/>
            <person name="da Silva A.C.R."/>
            <person name="Furlan L.R."/>
            <person name="Carraro D.M."/>
            <person name="Camarotte G."/>
            <person name="Almeida N.F. Jr."/>
            <person name="Carrer H."/>
            <person name="Coutinho L.L."/>
            <person name="El-Dorry H.A."/>
            <person name="Ferro M.I.T."/>
            <person name="Gagliardi P.R."/>
            <person name="Giglioti E."/>
            <person name="Goldman M.H.S."/>
            <person name="Goldman G.H."/>
            <person name="Kimura E.T."/>
            <person name="Ferro E.S."/>
            <person name="Kuramae E.E."/>
            <person name="Lemos E.G.M."/>
            <person name="Lemos M.V.F."/>
            <person name="Mauro S.M.Z."/>
            <person name="Machado M.A."/>
            <person name="Marino C.L."/>
            <person name="Menck C.F."/>
            <person name="Nunes L.R."/>
            <person name="Oliveira R.C."/>
            <person name="Pereira G.G."/>
            <person name="Siqueira W."/>
            <person name="de Souza A.A."/>
            <person name="Tsai S.M."/>
            <person name="Zanca A.S."/>
            <person name="Simpson A.J.G."/>
            <person name="Brumbley S.M."/>
            <person name="Setubal J.C."/>
        </authorList>
    </citation>
    <scope>NUCLEOTIDE SEQUENCE [LARGE SCALE GENOMIC DNA]</scope>
    <source>
        <strain evidence="1">CTCB07</strain>
    </source>
</reference>
<accession>Q6AD42</accession>
<gene>
    <name evidence="1" type="ordered locus">Lxx19870</name>
</gene>
<dbReference type="KEGG" id="lxx:Lxx19870"/>
<name>Q6AD42_LEIXX</name>
<evidence type="ECO:0000313" key="2">
    <source>
        <dbReference type="Proteomes" id="UP000001306"/>
    </source>
</evidence>
<dbReference type="HOGENOM" id="CLU_2206737_0_0_11"/>
<organism evidence="1 2">
    <name type="scientific">Leifsonia xyli subsp. xyli (strain CTCB07)</name>
    <dbReference type="NCBI Taxonomy" id="281090"/>
    <lineage>
        <taxon>Bacteria</taxon>
        <taxon>Bacillati</taxon>
        <taxon>Actinomycetota</taxon>
        <taxon>Actinomycetes</taxon>
        <taxon>Micrococcales</taxon>
        <taxon>Microbacteriaceae</taxon>
        <taxon>Leifsonia</taxon>
    </lineage>
</organism>
<evidence type="ECO:0000313" key="1">
    <source>
        <dbReference type="EMBL" id="AAT89702.1"/>
    </source>
</evidence>
<protein>
    <submittedName>
        <fullName evidence="1">Uncharacterized protein</fullName>
    </submittedName>
</protein>
<dbReference type="EMBL" id="AE016822">
    <property type="protein sequence ID" value="AAT89702.1"/>
    <property type="molecule type" value="Genomic_DNA"/>
</dbReference>